<dbReference type="EMBL" id="AGCM01000178">
    <property type="protein sequence ID" value="EHM50594.1"/>
    <property type="molecule type" value="Genomic_DNA"/>
</dbReference>
<keyword evidence="1" id="KW-1133">Transmembrane helix</keyword>
<accession>G9ZJ14</accession>
<protein>
    <recommendedName>
        <fullName evidence="2">Putative zinc-ribbon domain-containing protein</fullName>
    </recommendedName>
</protein>
<dbReference type="RefSeq" id="WP_006986767.1">
    <property type="nucleotide sequence ID" value="NZ_JH417966.1"/>
</dbReference>
<reference evidence="3 4" key="1">
    <citation type="submission" date="2011-08" db="EMBL/GenBank/DDBJ databases">
        <authorList>
            <person name="Weinstock G."/>
            <person name="Sodergren E."/>
            <person name="Clifton S."/>
            <person name="Fulton L."/>
            <person name="Fulton B."/>
            <person name="Courtney L."/>
            <person name="Fronick C."/>
            <person name="Harrison M."/>
            <person name="Strong C."/>
            <person name="Farmer C."/>
            <person name="Delahaunty K."/>
            <person name="Markovic C."/>
            <person name="Hall O."/>
            <person name="Minx P."/>
            <person name="Tomlinson C."/>
            <person name="Mitreva M."/>
            <person name="Hou S."/>
            <person name="Chen J."/>
            <person name="Wollam A."/>
            <person name="Pepin K.H."/>
            <person name="Johnson M."/>
            <person name="Bhonagiri V."/>
            <person name="Zhang X."/>
            <person name="Suruliraj S."/>
            <person name="Warren W."/>
            <person name="Chinwalla A."/>
            <person name="Mardis E.R."/>
            <person name="Wilson R.K."/>
        </authorList>
    </citation>
    <scope>NUCLEOTIDE SEQUENCE [LARGE SCALE GENOMIC DNA]</scope>
    <source>
        <strain evidence="3 4">F0432</strain>
    </source>
</reference>
<evidence type="ECO:0000256" key="1">
    <source>
        <dbReference type="SAM" id="Phobius"/>
    </source>
</evidence>
<comment type="caution">
    <text evidence="3">The sequence shown here is derived from an EMBL/GenBank/DDBJ whole genome shotgun (WGS) entry which is preliminary data.</text>
</comment>
<keyword evidence="1" id="KW-0812">Transmembrane</keyword>
<dbReference type="HOGENOM" id="CLU_1683403_0_0_6"/>
<evidence type="ECO:0000313" key="3">
    <source>
        <dbReference type="EMBL" id="EHM50594.1"/>
    </source>
</evidence>
<feature type="transmembrane region" description="Helical" evidence="1">
    <location>
        <begin position="103"/>
        <end position="125"/>
    </location>
</feature>
<keyword evidence="1" id="KW-0472">Membrane</keyword>
<gene>
    <name evidence="3" type="ORF">HMPREF9080_02783</name>
</gene>
<name>G9ZJ14_9GAMM</name>
<sequence>MTTDTKKCPYCAEEIKADAKKCRYCGEYLEETLAQEKNVSQNTNYATTSRINLDTVECENCHNKVIPSVHLVPPLLFPQGRYAINQHICPNCGYVLFEDGGSLTILGMIIMAFFIGLMIFILILTGGHFNIYVGLMFFATLGLIIYTIYICVRPRK</sequence>
<feature type="domain" description="Putative zinc-ribbon" evidence="2">
    <location>
        <begin position="5"/>
        <end position="27"/>
    </location>
</feature>
<feature type="transmembrane region" description="Helical" evidence="1">
    <location>
        <begin position="131"/>
        <end position="152"/>
    </location>
</feature>
<evidence type="ECO:0000313" key="4">
    <source>
        <dbReference type="Proteomes" id="UP000004750"/>
    </source>
</evidence>
<dbReference type="STRING" id="797473.HMPREF9080_02783"/>
<dbReference type="InterPro" id="IPR059113">
    <property type="entry name" value="Znf_ribbon"/>
</dbReference>
<evidence type="ECO:0000259" key="2">
    <source>
        <dbReference type="Pfam" id="PF13248"/>
    </source>
</evidence>
<dbReference type="Pfam" id="PF13248">
    <property type="entry name" value="Zn_ribbon_3"/>
    <property type="match status" value="1"/>
</dbReference>
<organism evidence="3 4">
    <name type="scientific">Cardiobacterium valvarum F0432</name>
    <dbReference type="NCBI Taxonomy" id="797473"/>
    <lineage>
        <taxon>Bacteria</taxon>
        <taxon>Pseudomonadati</taxon>
        <taxon>Pseudomonadota</taxon>
        <taxon>Gammaproteobacteria</taxon>
        <taxon>Cardiobacteriales</taxon>
        <taxon>Cardiobacteriaceae</taxon>
        <taxon>Cardiobacterium</taxon>
    </lineage>
</organism>
<dbReference type="Proteomes" id="UP000004750">
    <property type="component" value="Unassembled WGS sequence"/>
</dbReference>
<proteinExistence type="predicted"/>
<dbReference type="AlphaFoldDB" id="G9ZJ14"/>